<dbReference type="AlphaFoldDB" id="A0A9X6U676"/>
<dbReference type="Proteomes" id="UP000220691">
    <property type="component" value="Unassembled WGS sequence"/>
</dbReference>
<evidence type="ECO:0000256" key="1">
    <source>
        <dbReference type="ARBA" id="ARBA00022801"/>
    </source>
</evidence>
<dbReference type="EMBL" id="NUAN01000272">
    <property type="protein sequence ID" value="PEN81028.1"/>
    <property type="molecule type" value="Genomic_DNA"/>
</dbReference>
<name>A0A9X6U676_BACCE</name>
<comment type="caution">
    <text evidence="4">The sequence shown here is derived from an EMBL/GenBank/DDBJ whole genome shotgun (WGS) entry which is preliminary data.</text>
</comment>
<keyword evidence="2" id="KW-0624">Polysaccharide degradation</keyword>
<gene>
    <name evidence="4" type="ORF">CN553_29280</name>
</gene>
<proteinExistence type="predicted"/>
<evidence type="ECO:0000313" key="4">
    <source>
        <dbReference type="EMBL" id="PEN81028.1"/>
    </source>
</evidence>
<feature type="domain" description="Chitin-binding type-3" evidence="3">
    <location>
        <begin position="37"/>
        <end position="59"/>
    </location>
</feature>
<organism evidence="4 5">
    <name type="scientific">Bacillus cereus</name>
    <dbReference type="NCBI Taxonomy" id="1396"/>
    <lineage>
        <taxon>Bacteria</taxon>
        <taxon>Bacillati</taxon>
        <taxon>Bacillota</taxon>
        <taxon>Bacilli</taxon>
        <taxon>Bacillales</taxon>
        <taxon>Bacillaceae</taxon>
        <taxon>Bacillus</taxon>
        <taxon>Bacillus cereus group</taxon>
    </lineage>
</organism>
<keyword evidence="2" id="KW-0119">Carbohydrate metabolism</keyword>
<reference evidence="4 5" key="1">
    <citation type="submission" date="2017-09" db="EMBL/GenBank/DDBJ databases">
        <title>Large-scale bioinformatics analysis of Bacillus genomes uncovers conserved roles of natural products in bacterial physiology.</title>
        <authorList>
            <consortium name="Agbiome Team Llc"/>
            <person name="Bleich R.M."/>
            <person name="Kirk G.J."/>
            <person name="Santa Maria K.C."/>
            <person name="Allen S.E."/>
            <person name="Farag S."/>
            <person name="Shank E.A."/>
            <person name="Bowers A."/>
        </authorList>
    </citation>
    <scope>NUCLEOTIDE SEQUENCE [LARGE SCALE GENOMIC DNA]</scope>
    <source>
        <strain evidence="4 5">AFS027647</strain>
    </source>
</reference>
<evidence type="ECO:0000256" key="2">
    <source>
        <dbReference type="ARBA" id="ARBA00023326"/>
    </source>
</evidence>
<dbReference type="InterPro" id="IPR036573">
    <property type="entry name" value="CBM_sf_5/12"/>
</dbReference>
<dbReference type="GO" id="GO:0030246">
    <property type="term" value="F:carbohydrate binding"/>
    <property type="evidence" value="ECO:0007669"/>
    <property type="project" value="InterPro"/>
</dbReference>
<protein>
    <recommendedName>
        <fullName evidence="3">Chitin-binding type-3 domain-containing protein</fullName>
    </recommendedName>
</protein>
<dbReference type="InterPro" id="IPR003610">
    <property type="entry name" value="CBM5/12"/>
</dbReference>
<dbReference type="CDD" id="cd12215">
    <property type="entry name" value="ChiC_BD"/>
    <property type="match status" value="1"/>
</dbReference>
<accession>A0A9X6U676</accession>
<dbReference type="SUPFAM" id="SSF51055">
    <property type="entry name" value="Carbohydrate binding domain"/>
    <property type="match status" value="1"/>
</dbReference>
<dbReference type="GO" id="GO:0004553">
    <property type="term" value="F:hydrolase activity, hydrolyzing O-glycosyl compounds"/>
    <property type="evidence" value="ECO:0007669"/>
    <property type="project" value="InterPro"/>
</dbReference>
<evidence type="ECO:0000313" key="5">
    <source>
        <dbReference type="Proteomes" id="UP000220691"/>
    </source>
</evidence>
<dbReference type="GO" id="GO:0000272">
    <property type="term" value="P:polysaccharide catabolic process"/>
    <property type="evidence" value="ECO:0007669"/>
    <property type="project" value="UniProtKB-KW"/>
</dbReference>
<dbReference type="Pfam" id="PF02839">
    <property type="entry name" value="CBM_5_12"/>
    <property type="match status" value="1"/>
</dbReference>
<dbReference type="Gene3D" id="2.10.10.20">
    <property type="entry name" value="Carbohydrate-binding module superfamily 5/12"/>
    <property type="match status" value="1"/>
</dbReference>
<keyword evidence="1" id="KW-0378">Hydrolase</keyword>
<evidence type="ECO:0000259" key="3">
    <source>
        <dbReference type="Pfam" id="PF02839"/>
    </source>
</evidence>
<sequence length="76" mass="8115">MGKGIVLATVLGLGWSVAGDISHAEGNGVSQIEETPEWDLEKRYVKGDIVTYNEKQYEAQCGMCGIKPDGLDATNG</sequence>
<dbReference type="GO" id="GO:0005576">
    <property type="term" value="C:extracellular region"/>
    <property type="evidence" value="ECO:0007669"/>
    <property type="project" value="InterPro"/>
</dbReference>